<feature type="transmembrane region" description="Helical" evidence="1">
    <location>
        <begin position="81"/>
        <end position="98"/>
    </location>
</feature>
<evidence type="ECO:0000313" key="3">
    <source>
        <dbReference type="Proteomes" id="UP000276603"/>
    </source>
</evidence>
<feature type="transmembrane region" description="Helical" evidence="1">
    <location>
        <begin position="130"/>
        <end position="149"/>
    </location>
</feature>
<reference evidence="2 3" key="1">
    <citation type="submission" date="2018-10" db="EMBL/GenBank/DDBJ databases">
        <title>Ulvibacterium marinum gen. nov., sp. nov., a novel marine bacterium of the family Flavobacteriaceae, isolated from a culture of the green alga Ulva prolifera.</title>
        <authorList>
            <person name="Zhang Z."/>
        </authorList>
    </citation>
    <scope>NUCLEOTIDE SEQUENCE [LARGE SCALE GENOMIC DNA]</scope>
    <source>
        <strain evidence="2 3">CCMM003</strain>
    </source>
</reference>
<organism evidence="2 3">
    <name type="scientific">Ulvibacterium marinum</name>
    <dbReference type="NCBI Taxonomy" id="2419782"/>
    <lineage>
        <taxon>Bacteria</taxon>
        <taxon>Pseudomonadati</taxon>
        <taxon>Bacteroidota</taxon>
        <taxon>Flavobacteriia</taxon>
        <taxon>Flavobacteriales</taxon>
        <taxon>Flavobacteriaceae</taxon>
        <taxon>Ulvibacterium</taxon>
    </lineage>
</organism>
<accession>A0A3B0C4H7</accession>
<evidence type="ECO:0000256" key="1">
    <source>
        <dbReference type="SAM" id="Phobius"/>
    </source>
</evidence>
<feature type="transmembrane region" description="Helical" evidence="1">
    <location>
        <begin position="40"/>
        <end position="60"/>
    </location>
</feature>
<dbReference type="RefSeq" id="WP_120712274.1">
    <property type="nucleotide sequence ID" value="NZ_CANMKH010000001.1"/>
</dbReference>
<evidence type="ECO:0000313" key="2">
    <source>
        <dbReference type="EMBL" id="RKN79461.1"/>
    </source>
</evidence>
<evidence type="ECO:0008006" key="4">
    <source>
        <dbReference type="Google" id="ProtNLM"/>
    </source>
</evidence>
<proteinExistence type="predicted"/>
<keyword evidence="1" id="KW-0472">Membrane</keyword>
<protein>
    <recommendedName>
        <fullName evidence="4">Phosphatase PAP2 family protein</fullName>
    </recommendedName>
</protein>
<feature type="transmembrane region" description="Helical" evidence="1">
    <location>
        <begin position="155"/>
        <end position="174"/>
    </location>
</feature>
<keyword evidence="1" id="KW-1133">Transmembrane helix</keyword>
<name>A0A3B0C4H7_9FLAO</name>
<dbReference type="Proteomes" id="UP000276603">
    <property type="component" value="Unassembled WGS sequence"/>
</dbReference>
<sequence length="201" mass="22662">MGLFLRAISYISHPLFIPLAGTIAYFIITPKYSPLELQSGNILPIFILTIIIPIVSYLILRNIGVVRSIFMPSIKERRYPLLIHIGLLLMIVYEVIPNNFVMEIHYYFLGLTVAAIAALFTLLFKVKCSLHLMGLGSLFMFLTALSIHFEINITLALSILTVFIGLVASSRLYLKAHSKAELVIGFCIGFISQLLLVRFWL</sequence>
<comment type="caution">
    <text evidence="2">The sequence shown here is derived from an EMBL/GenBank/DDBJ whole genome shotgun (WGS) entry which is preliminary data.</text>
</comment>
<keyword evidence="3" id="KW-1185">Reference proteome</keyword>
<feature type="transmembrane region" description="Helical" evidence="1">
    <location>
        <begin position="7"/>
        <end position="28"/>
    </location>
</feature>
<dbReference type="OrthoDB" id="9786064at2"/>
<keyword evidence="1" id="KW-0812">Transmembrane</keyword>
<dbReference type="EMBL" id="RBCJ01000003">
    <property type="protein sequence ID" value="RKN79461.1"/>
    <property type="molecule type" value="Genomic_DNA"/>
</dbReference>
<feature type="transmembrane region" description="Helical" evidence="1">
    <location>
        <begin position="104"/>
        <end position="123"/>
    </location>
</feature>
<feature type="transmembrane region" description="Helical" evidence="1">
    <location>
        <begin position="181"/>
        <end position="200"/>
    </location>
</feature>
<gene>
    <name evidence="2" type="ORF">D7Z94_14230</name>
</gene>
<dbReference type="AlphaFoldDB" id="A0A3B0C4H7"/>